<feature type="compositionally biased region" description="Basic and acidic residues" evidence="1">
    <location>
        <begin position="494"/>
        <end position="509"/>
    </location>
</feature>
<gene>
    <name evidence="3" type="primary">Contig14815.g15781</name>
    <name evidence="3" type="ORF">STYLEM_1601</name>
</gene>
<organism evidence="3 4">
    <name type="scientific">Stylonychia lemnae</name>
    <name type="common">Ciliate</name>
    <dbReference type="NCBI Taxonomy" id="5949"/>
    <lineage>
        <taxon>Eukaryota</taxon>
        <taxon>Sar</taxon>
        <taxon>Alveolata</taxon>
        <taxon>Ciliophora</taxon>
        <taxon>Intramacronucleata</taxon>
        <taxon>Spirotrichea</taxon>
        <taxon>Stichotrichia</taxon>
        <taxon>Sporadotrichida</taxon>
        <taxon>Oxytrichidae</taxon>
        <taxon>Stylonychinae</taxon>
        <taxon>Stylonychia</taxon>
    </lineage>
</organism>
<evidence type="ECO:0000313" key="3">
    <source>
        <dbReference type="EMBL" id="CDW72638.1"/>
    </source>
</evidence>
<name>A0A077ZRU8_STYLE</name>
<feature type="region of interest" description="Disordered" evidence="1">
    <location>
        <begin position="373"/>
        <end position="403"/>
    </location>
</feature>
<dbReference type="PANTHER" id="PTHR35381">
    <property type="entry name" value="EF-HAND DOMAIN-CONTAINING PROTEIN"/>
    <property type="match status" value="1"/>
</dbReference>
<keyword evidence="4" id="KW-1185">Reference proteome</keyword>
<feature type="compositionally biased region" description="Polar residues" evidence="1">
    <location>
        <begin position="579"/>
        <end position="592"/>
    </location>
</feature>
<evidence type="ECO:0000313" key="4">
    <source>
        <dbReference type="Proteomes" id="UP000039865"/>
    </source>
</evidence>
<accession>A0A077ZRU8</accession>
<dbReference type="SUPFAM" id="SSF47473">
    <property type="entry name" value="EF-hand"/>
    <property type="match status" value="1"/>
</dbReference>
<feature type="region of interest" description="Disordered" evidence="1">
    <location>
        <begin position="473"/>
        <end position="512"/>
    </location>
</feature>
<dbReference type="AlphaFoldDB" id="A0A077ZRU8"/>
<sequence>MKPLLILKVDLGVENGGVIPLKIFQNDENYFQRIINSFIELFPSTSKNPQIKQVLFDQIKQGVQEAILRKQQRKIQREQEKLMAMEQKTFDSIMKNEEDKLAYNTFNKQPHYPSTFQQEKANDIMNNSRSSFDHQSGFHHKTYSITAKNAQFSPVRSNYEQDCINIDLLQNHGTFKPTCYPYIKNLDSNSNSNPYSHQTRHKYSSSYSTTNQLNVQKAERGDNQNFNPFKLNNKQFYESDTEEDSDADFISVGCQRNQFQGQFLSSDYNSMEIRSEQNQNGILYSGKSMGIPNSYLESKIETQLQSPISYQTLSNDTGHQVDLKMNTMNILDSKSYSGVTSQQTASHKNSPSEYQRKSFNSYSYLNFNKKIRQKNKNKSMKMQSNSCFIKRDNSKSQERSKVNLEESSNRLFNHSRQIEQKIKNKRDMLQFEQRMKENQNLTFKPRINKKSQELATQRVKFDPSNITNQTIQFYNSPDRGDQLNTQQDLTSRSPDYRSQERQQVHKQETFRPIITKRSTKLVEEKRKQSSDRSPVFLHLYQDAFQKEQKLKERQLQKQERINRSPFNQSKFTSQKDSRNQTVSSPNNDCLTEQSNTIMNTYQDQRQKSNNQRQIDHASKLIQYKEQLEHQNHLKRIHQKYISENFDENGQQLFKPRITRGPKSNKDTEFREKLDICTRMYYYMYAQLEKQKEVQEKELQKLRDQANQKWINDESKKLFQRLQLRKLRELFDMIDNDQDGEISENSFVQAQLSPQLQAVLRPLIKQCKKLDFNEFLEQLQIILSKRGEPLTQCLFQASKKTVSAHKNATFRQKTTSKSLIDQM</sequence>
<feature type="compositionally biased region" description="Polar residues" evidence="1">
    <location>
        <begin position="482"/>
        <end position="493"/>
    </location>
</feature>
<proteinExistence type="predicted"/>
<dbReference type="EMBL" id="CCKQ01001529">
    <property type="protein sequence ID" value="CDW72638.1"/>
    <property type="molecule type" value="Genomic_DNA"/>
</dbReference>
<dbReference type="InterPro" id="IPR002048">
    <property type="entry name" value="EF_hand_dom"/>
</dbReference>
<feature type="domain" description="EF-hand" evidence="2">
    <location>
        <begin position="721"/>
        <end position="756"/>
    </location>
</feature>
<protein>
    <recommendedName>
        <fullName evidence="2">EF-hand domain-containing protein</fullName>
    </recommendedName>
</protein>
<evidence type="ECO:0000256" key="1">
    <source>
        <dbReference type="SAM" id="MobiDB-lite"/>
    </source>
</evidence>
<dbReference type="GO" id="GO:0005509">
    <property type="term" value="F:calcium ion binding"/>
    <property type="evidence" value="ECO:0007669"/>
    <property type="project" value="InterPro"/>
</dbReference>
<dbReference type="InterPro" id="IPR011992">
    <property type="entry name" value="EF-hand-dom_pair"/>
</dbReference>
<feature type="compositionally biased region" description="Basic and acidic residues" evidence="1">
    <location>
        <begin position="389"/>
        <end position="403"/>
    </location>
</feature>
<feature type="region of interest" description="Disordered" evidence="1">
    <location>
        <begin position="554"/>
        <end position="592"/>
    </location>
</feature>
<dbReference type="PANTHER" id="PTHR35381:SF1">
    <property type="entry name" value="EF-HAND DOMAIN-CONTAINING PROTEIN"/>
    <property type="match status" value="1"/>
</dbReference>
<reference evidence="3 4" key="1">
    <citation type="submission" date="2014-06" db="EMBL/GenBank/DDBJ databases">
        <authorList>
            <person name="Swart Estienne"/>
        </authorList>
    </citation>
    <scope>NUCLEOTIDE SEQUENCE [LARGE SCALE GENOMIC DNA]</scope>
    <source>
        <strain evidence="3 4">130c</strain>
    </source>
</reference>
<dbReference type="Proteomes" id="UP000039865">
    <property type="component" value="Unassembled WGS sequence"/>
</dbReference>
<dbReference type="PROSITE" id="PS50222">
    <property type="entry name" value="EF_HAND_2"/>
    <property type="match status" value="1"/>
</dbReference>
<evidence type="ECO:0000259" key="2">
    <source>
        <dbReference type="PROSITE" id="PS50222"/>
    </source>
</evidence>
<dbReference type="InParanoid" id="A0A077ZRU8"/>
<dbReference type="Gene3D" id="1.10.238.10">
    <property type="entry name" value="EF-hand"/>
    <property type="match status" value="1"/>
</dbReference>